<dbReference type="EMBL" id="CAJHJT010000001">
    <property type="protein sequence ID" value="CAD6991496.1"/>
    <property type="molecule type" value="Genomic_DNA"/>
</dbReference>
<dbReference type="Proteomes" id="UP000606786">
    <property type="component" value="Unassembled WGS sequence"/>
</dbReference>
<reference evidence="1" key="1">
    <citation type="submission" date="2020-11" db="EMBL/GenBank/DDBJ databases">
        <authorList>
            <person name="Whitehead M."/>
        </authorList>
    </citation>
    <scope>NUCLEOTIDE SEQUENCE</scope>
    <source>
        <strain evidence="1">EGII</strain>
    </source>
</reference>
<gene>
    <name evidence="1" type="ORF">CCAP1982_LOCUS420</name>
</gene>
<proteinExistence type="predicted"/>
<protein>
    <submittedName>
        <fullName evidence="1">(Mediterranean fruit fly) hypothetical protein</fullName>
    </submittedName>
</protein>
<evidence type="ECO:0000313" key="2">
    <source>
        <dbReference type="Proteomes" id="UP000606786"/>
    </source>
</evidence>
<comment type="caution">
    <text evidence="1">The sequence shown here is derived from an EMBL/GenBank/DDBJ whole genome shotgun (WGS) entry which is preliminary data.</text>
</comment>
<dbReference type="AlphaFoldDB" id="A0A811TZI5"/>
<keyword evidence="2" id="KW-1185">Reference proteome</keyword>
<organism evidence="1 2">
    <name type="scientific">Ceratitis capitata</name>
    <name type="common">Mediterranean fruit fly</name>
    <name type="synonym">Tephritis capitata</name>
    <dbReference type="NCBI Taxonomy" id="7213"/>
    <lineage>
        <taxon>Eukaryota</taxon>
        <taxon>Metazoa</taxon>
        <taxon>Ecdysozoa</taxon>
        <taxon>Arthropoda</taxon>
        <taxon>Hexapoda</taxon>
        <taxon>Insecta</taxon>
        <taxon>Pterygota</taxon>
        <taxon>Neoptera</taxon>
        <taxon>Endopterygota</taxon>
        <taxon>Diptera</taxon>
        <taxon>Brachycera</taxon>
        <taxon>Muscomorpha</taxon>
        <taxon>Tephritoidea</taxon>
        <taxon>Tephritidae</taxon>
        <taxon>Ceratitis</taxon>
        <taxon>Ceratitis</taxon>
    </lineage>
</organism>
<name>A0A811TZI5_CERCA</name>
<sequence length="108" mass="12043">MAMKSSTRVIPKVPTCIYSYTHPYVLICVSTLTEKPCQSQRDNALDENERRQIDGNKLAGATNYSELGLSSPAFSNHDTAAISNYSNDSCFLIFEGKSIKLIQQTFTR</sequence>
<evidence type="ECO:0000313" key="1">
    <source>
        <dbReference type="EMBL" id="CAD6991496.1"/>
    </source>
</evidence>
<accession>A0A811TZI5</accession>